<sequence length="307" mass="33125">MSGPPQTSNGVLMVRPASFGFNPETAASNAFARAVSDPQVLGRAAAEFDAVAEALARAGVEVIVLEDTTSPVKPDAAFPNNWVSFHADGTMAIYPMAAATRRFERRVDDVRSLLAERGFQISRLIDLSPSEELGRYLEGTGSLILDRPSRRAFAALGPRTDRDLLDEFDAQLDYSTYTFDAFDGQDRPIYHTNVMLSLGGRFAVVCLDVVPADQRIGLLEELSALRDEVIIVDAAQMNGFACNILELEGSGGPAIAMSQSAFEAFNAGQRRRLERYAALVPTSIPTIEAVGGGSVRCMIADIHLPRA</sequence>
<dbReference type="Gene3D" id="3.75.10.10">
    <property type="entry name" value="L-arginine/glycine Amidinotransferase, Chain A"/>
    <property type="match status" value="1"/>
</dbReference>
<dbReference type="Proteomes" id="UP000502502">
    <property type="component" value="Chromosome"/>
</dbReference>
<dbReference type="GO" id="GO:0016740">
    <property type="term" value="F:transferase activity"/>
    <property type="evidence" value="ECO:0007669"/>
    <property type="project" value="UniProtKB-KW"/>
</dbReference>
<organism evidence="1 2">
    <name type="scientific">Sphingomonas sinipercae</name>
    <dbReference type="NCBI Taxonomy" id="2714944"/>
    <lineage>
        <taxon>Bacteria</taxon>
        <taxon>Pseudomonadati</taxon>
        <taxon>Pseudomonadota</taxon>
        <taxon>Alphaproteobacteria</taxon>
        <taxon>Sphingomonadales</taxon>
        <taxon>Sphingomonadaceae</taxon>
        <taxon>Sphingomonas</taxon>
    </lineage>
</organism>
<dbReference type="NCBIfam" id="NF046062">
    <property type="entry name" value="citrull_CtlX"/>
    <property type="match status" value="1"/>
</dbReference>
<dbReference type="RefSeq" id="WP_166094063.1">
    <property type="nucleotide sequence ID" value="NZ_CP049871.1"/>
</dbReference>
<gene>
    <name evidence="1" type="ORF">G7078_06115</name>
</gene>
<keyword evidence="2" id="KW-1185">Reference proteome</keyword>
<dbReference type="KEGG" id="ssin:G7078_06115"/>
<evidence type="ECO:0000313" key="1">
    <source>
        <dbReference type="EMBL" id="QIL02405.1"/>
    </source>
</evidence>
<dbReference type="SUPFAM" id="SSF55909">
    <property type="entry name" value="Pentein"/>
    <property type="match status" value="1"/>
</dbReference>
<evidence type="ECO:0000313" key="2">
    <source>
        <dbReference type="Proteomes" id="UP000502502"/>
    </source>
</evidence>
<protein>
    <submittedName>
        <fullName evidence="1">Amidinotransferase</fullName>
    </submittedName>
</protein>
<dbReference type="AlphaFoldDB" id="A0A6G7ZNA0"/>
<dbReference type="PANTHER" id="PTHR43224">
    <property type="entry name" value="AMIDINOTRANSFERASE"/>
    <property type="match status" value="1"/>
</dbReference>
<name>A0A6G7ZNA0_9SPHN</name>
<dbReference type="PIRSF" id="PIRSF028188">
    <property type="entry name" value="Amdntrnsf_FN0238"/>
    <property type="match status" value="1"/>
</dbReference>
<dbReference type="PANTHER" id="PTHR43224:SF1">
    <property type="entry name" value="AMIDINOTRANSFERASE"/>
    <property type="match status" value="1"/>
</dbReference>
<proteinExistence type="predicted"/>
<dbReference type="Pfam" id="PF19420">
    <property type="entry name" value="DDAH_eukar"/>
    <property type="match status" value="1"/>
</dbReference>
<dbReference type="InterPro" id="IPR014541">
    <property type="entry name" value="Amdntrnsf_FN0238"/>
</dbReference>
<accession>A0A6G7ZNA0</accession>
<reference evidence="1 2" key="1">
    <citation type="submission" date="2020-03" db="EMBL/GenBank/DDBJ databases">
        <title>Sphingomonas sp. nov., isolated from fish.</title>
        <authorList>
            <person name="Hyun D.-W."/>
            <person name="Bae J.-W."/>
        </authorList>
    </citation>
    <scope>NUCLEOTIDE SEQUENCE [LARGE SCALE GENOMIC DNA]</scope>
    <source>
        <strain evidence="1 2">HDW15C</strain>
    </source>
</reference>
<dbReference type="EMBL" id="CP049871">
    <property type="protein sequence ID" value="QIL02405.1"/>
    <property type="molecule type" value="Genomic_DNA"/>
</dbReference>
<keyword evidence="1" id="KW-0808">Transferase</keyword>